<keyword evidence="2 5" id="KW-0125">Carotenoid biosynthesis</keyword>
<name>A0A7X0ZC47_9LIST</name>
<dbReference type="SUPFAM" id="SSF51905">
    <property type="entry name" value="FAD/NAD(P)-binding domain"/>
    <property type="match status" value="1"/>
</dbReference>
<dbReference type="EMBL" id="JAARZC010000001">
    <property type="protein sequence ID" value="MBC2249089.1"/>
    <property type="molecule type" value="Genomic_DNA"/>
</dbReference>
<evidence type="ECO:0000256" key="1">
    <source>
        <dbReference type="ARBA" id="ARBA00004829"/>
    </source>
</evidence>
<evidence type="ECO:0000256" key="3">
    <source>
        <dbReference type="ARBA" id="ARBA00023002"/>
    </source>
</evidence>
<comment type="caution">
    <text evidence="7">The sequence shown here is derived from an EMBL/GenBank/DDBJ whole genome shotgun (WGS) entry which is preliminary data.</text>
</comment>
<dbReference type="AlphaFoldDB" id="A0A7X0ZC47"/>
<dbReference type="Proteomes" id="UP000559864">
    <property type="component" value="Unassembled WGS sequence"/>
</dbReference>
<dbReference type="Gene3D" id="3.50.50.60">
    <property type="entry name" value="FAD/NAD(P)-binding domain"/>
    <property type="match status" value="2"/>
</dbReference>
<evidence type="ECO:0000256" key="4">
    <source>
        <dbReference type="ARBA" id="ARBA00038322"/>
    </source>
</evidence>
<evidence type="ECO:0000313" key="8">
    <source>
        <dbReference type="Proteomes" id="UP000559864"/>
    </source>
</evidence>
<comment type="pathway">
    <text evidence="1 5">Carotenoid biosynthesis.</text>
</comment>
<comment type="similarity">
    <text evidence="4">Belongs to the carotenoid/retinoid oxidoreductase family. CrtN subfamily.</text>
</comment>
<dbReference type="InterPro" id="IPR002937">
    <property type="entry name" value="Amino_oxidase"/>
</dbReference>
<accession>A0A7X0ZC47</accession>
<evidence type="ECO:0000313" key="7">
    <source>
        <dbReference type="EMBL" id="MBC2249089.1"/>
    </source>
</evidence>
<dbReference type="RefSeq" id="WP_185604135.1">
    <property type="nucleotide sequence ID" value="NZ_JAARZC010000001.1"/>
</dbReference>
<protein>
    <submittedName>
        <fullName evidence="7">NAD(P)/FAD-dependent oxidoreductase</fullName>
    </submittedName>
</protein>
<dbReference type="PRINTS" id="PR00419">
    <property type="entry name" value="ADXRDTASE"/>
</dbReference>
<sequence>MFLRFLYVEKREKERFNLESKKKIAIIGAGPGGLAAGMLLSQLGYQVNIYEKNDRIGGRTALHKMGKYSFDVGPSALTMTHILTSLFMDCNRNILDYVSLLPINPIHTLYFEDITFPLYSDYSETKTVIKTYFPGEEDGFERFMKENTKKMLYVSPLNQFNYSSLFDFFRPTTLRAIPSLTLGRSLMDDLARYFNSKNLRLAFSLQMRYLGMSPWDIPAAYSIIPFSEYYYGTFHPIGGQNKIVEAMQQVVTENKGKFFFNSEVTEFETNGKDITGAVLANGKTIEADYYFTNLDFIYSLTNESPNKLETKEYSSSAFIIYLGLKTILPFSHQSIIFPKNYREFANNTIHKKILSQDLSIHLTNPSATDNTMAPINHSSVRIMVPVPNNTSNIDWQKETPAFRKLILDTVKERLDVPDLEEYIEEEYIITPTDWEKKYHVKYGAIFGLQHLWRQHGFLHPSKKSPKFKNLFVIGAGAMSGSSLPFIIENAQIATQKFLQKEKKSE</sequence>
<dbReference type="Pfam" id="PF01593">
    <property type="entry name" value="Amino_oxidase"/>
    <property type="match status" value="1"/>
</dbReference>
<dbReference type="GO" id="GO:0016491">
    <property type="term" value="F:oxidoreductase activity"/>
    <property type="evidence" value="ECO:0007669"/>
    <property type="project" value="UniProtKB-KW"/>
</dbReference>
<keyword evidence="3 5" id="KW-0560">Oxidoreductase</keyword>
<dbReference type="PANTHER" id="PTHR43734">
    <property type="entry name" value="PHYTOENE DESATURASE"/>
    <property type="match status" value="1"/>
</dbReference>
<dbReference type="InterPro" id="IPR014105">
    <property type="entry name" value="Carotenoid/retinoid_OxRdtase"/>
</dbReference>
<reference evidence="7 8" key="1">
    <citation type="submission" date="2020-03" db="EMBL/GenBank/DDBJ databases">
        <title>Soil Listeria distribution.</title>
        <authorList>
            <person name="Liao J."/>
            <person name="Wiedmann M."/>
        </authorList>
    </citation>
    <scope>NUCLEOTIDE SEQUENCE [LARGE SCALE GENOMIC DNA]</scope>
    <source>
        <strain evidence="7 8">FSL L7-0123</strain>
    </source>
</reference>
<evidence type="ECO:0000259" key="6">
    <source>
        <dbReference type="Pfam" id="PF01593"/>
    </source>
</evidence>
<gene>
    <name evidence="7" type="ORF">HCB49_03625</name>
</gene>
<feature type="domain" description="Amine oxidase" evidence="6">
    <location>
        <begin position="32"/>
        <end position="290"/>
    </location>
</feature>
<dbReference type="NCBIfam" id="TIGR02734">
    <property type="entry name" value="crtI_fam"/>
    <property type="match status" value="1"/>
</dbReference>
<proteinExistence type="inferred from homology"/>
<dbReference type="GO" id="GO:0016117">
    <property type="term" value="P:carotenoid biosynthetic process"/>
    <property type="evidence" value="ECO:0007669"/>
    <property type="project" value="UniProtKB-KW"/>
</dbReference>
<organism evidence="7 8">
    <name type="scientific">Listeria cossartiae subsp. cayugensis</name>
    <dbReference type="NCBI Taxonomy" id="2713505"/>
    <lineage>
        <taxon>Bacteria</taxon>
        <taxon>Bacillati</taxon>
        <taxon>Bacillota</taxon>
        <taxon>Bacilli</taxon>
        <taxon>Bacillales</taxon>
        <taxon>Listeriaceae</taxon>
        <taxon>Listeria</taxon>
        <taxon>Listeria cossartiae</taxon>
    </lineage>
</organism>
<evidence type="ECO:0000256" key="2">
    <source>
        <dbReference type="ARBA" id="ARBA00022746"/>
    </source>
</evidence>
<dbReference type="PANTHER" id="PTHR43734:SF1">
    <property type="entry name" value="PHYTOENE DESATURASE"/>
    <property type="match status" value="1"/>
</dbReference>
<dbReference type="InterPro" id="IPR036188">
    <property type="entry name" value="FAD/NAD-bd_sf"/>
</dbReference>
<evidence type="ECO:0000256" key="5">
    <source>
        <dbReference type="RuleBase" id="RU362075"/>
    </source>
</evidence>